<sequence>MRAGLILVTLLAQVAWAAPSAGDEWVVLLRWQAMPPAAPGADRHWSTTVSAPPAAAADWPALRLRPGTTASWRQDRWHTDTDTPVATGWTPQGPVLYPAERRRPEPQAQPLQAVSLQALPTRRRAELNLAWSATWPAADADGSSEARGTLTLPPGRWVTLAEWAPSALPGPAANGDRSWSTPSARPAGWRLQARAERP</sequence>
<dbReference type="EMBL" id="JAGQDD010000019">
    <property type="protein sequence ID" value="MBQ0932783.1"/>
    <property type="molecule type" value="Genomic_DNA"/>
</dbReference>
<dbReference type="Proteomes" id="UP000676246">
    <property type="component" value="Unassembled WGS sequence"/>
</dbReference>
<evidence type="ECO:0000256" key="2">
    <source>
        <dbReference type="SAM" id="SignalP"/>
    </source>
</evidence>
<feature type="region of interest" description="Disordered" evidence="1">
    <location>
        <begin position="168"/>
        <end position="198"/>
    </location>
</feature>
<keyword evidence="4" id="KW-1185">Reference proteome</keyword>
<keyword evidence="2" id="KW-0732">Signal</keyword>
<organism evidence="3 4">
    <name type="scientific">Ideonella alba</name>
    <dbReference type="NCBI Taxonomy" id="2824118"/>
    <lineage>
        <taxon>Bacteria</taxon>
        <taxon>Pseudomonadati</taxon>
        <taxon>Pseudomonadota</taxon>
        <taxon>Betaproteobacteria</taxon>
        <taxon>Burkholderiales</taxon>
        <taxon>Sphaerotilaceae</taxon>
        <taxon>Ideonella</taxon>
    </lineage>
</organism>
<comment type="caution">
    <text evidence="3">The sequence shown here is derived from an EMBL/GenBank/DDBJ whole genome shotgun (WGS) entry which is preliminary data.</text>
</comment>
<gene>
    <name evidence="3" type="ORF">KAK03_20120</name>
</gene>
<accession>A0A940YEM6</accession>
<evidence type="ECO:0000256" key="1">
    <source>
        <dbReference type="SAM" id="MobiDB-lite"/>
    </source>
</evidence>
<evidence type="ECO:0000313" key="3">
    <source>
        <dbReference type="EMBL" id="MBQ0932783.1"/>
    </source>
</evidence>
<dbReference type="AlphaFoldDB" id="A0A940YEM6"/>
<proteinExistence type="predicted"/>
<feature type="chain" id="PRO_5037416841" description="Secreted protein" evidence="2">
    <location>
        <begin position="18"/>
        <end position="198"/>
    </location>
</feature>
<reference evidence="3 4" key="1">
    <citation type="submission" date="2021-04" db="EMBL/GenBank/DDBJ databases">
        <title>The genome sequence of Ideonella sp. 3Y2.</title>
        <authorList>
            <person name="Liu Y."/>
        </authorList>
    </citation>
    <scope>NUCLEOTIDE SEQUENCE [LARGE SCALE GENOMIC DNA]</scope>
    <source>
        <strain evidence="3 4">3Y2</strain>
    </source>
</reference>
<feature type="signal peptide" evidence="2">
    <location>
        <begin position="1"/>
        <end position="17"/>
    </location>
</feature>
<protein>
    <recommendedName>
        <fullName evidence="5">Secreted protein</fullName>
    </recommendedName>
</protein>
<evidence type="ECO:0000313" key="4">
    <source>
        <dbReference type="Proteomes" id="UP000676246"/>
    </source>
</evidence>
<evidence type="ECO:0008006" key="5">
    <source>
        <dbReference type="Google" id="ProtNLM"/>
    </source>
</evidence>
<dbReference type="RefSeq" id="WP_210856489.1">
    <property type="nucleotide sequence ID" value="NZ_JAGQDD010000019.1"/>
</dbReference>
<name>A0A940YEM6_9BURK</name>